<evidence type="ECO:0000313" key="7">
    <source>
        <dbReference type="EMBL" id="PZO34137.1"/>
    </source>
</evidence>
<dbReference type="PANTHER" id="PTHR43095:SF2">
    <property type="entry name" value="GLUCONOKINASE"/>
    <property type="match status" value="1"/>
</dbReference>
<keyword evidence="3 4" id="KW-0418">Kinase</keyword>
<dbReference type="InterPro" id="IPR050406">
    <property type="entry name" value="FGGY_Carb_Kinase"/>
</dbReference>
<reference evidence="7 8" key="2">
    <citation type="submission" date="2018-06" db="EMBL/GenBank/DDBJ databases">
        <title>Metagenomic assembly of (sub)arctic Cyanobacteria and their associated microbiome from non-axenic cultures.</title>
        <authorList>
            <person name="Baurain D."/>
        </authorList>
    </citation>
    <scope>NUCLEOTIDE SEQUENCE [LARGE SCALE GENOMIC DNA]</scope>
    <source>
        <strain evidence="7">ULC041bin1</strain>
    </source>
</reference>
<name>A0A2W4VRV2_9CYAN</name>
<keyword evidence="2 4" id="KW-0808">Transferase</keyword>
<feature type="domain" description="Carbohydrate kinase FGGY N-terminal" evidence="5">
    <location>
        <begin position="6"/>
        <end position="250"/>
    </location>
</feature>
<dbReference type="Pfam" id="PF00370">
    <property type="entry name" value="FGGY_N"/>
    <property type="match status" value="1"/>
</dbReference>
<protein>
    <submittedName>
        <fullName evidence="7">Gluconokinase</fullName>
    </submittedName>
</protein>
<dbReference type="EMBL" id="QBMN01000218">
    <property type="protein sequence ID" value="PZO34137.1"/>
    <property type="molecule type" value="Genomic_DNA"/>
</dbReference>
<accession>A0A2W4VRV2</accession>
<dbReference type="SUPFAM" id="SSF53067">
    <property type="entry name" value="Actin-like ATPase domain"/>
    <property type="match status" value="2"/>
</dbReference>
<dbReference type="InterPro" id="IPR000577">
    <property type="entry name" value="Carb_kinase_FGGY"/>
</dbReference>
<feature type="domain" description="Carbohydrate kinase FGGY C-terminal" evidence="6">
    <location>
        <begin position="260"/>
        <end position="455"/>
    </location>
</feature>
<evidence type="ECO:0000256" key="4">
    <source>
        <dbReference type="RuleBase" id="RU003733"/>
    </source>
</evidence>
<evidence type="ECO:0000256" key="3">
    <source>
        <dbReference type="ARBA" id="ARBA00022777"/>
    </source>
</evidence>
<evidence type="ECO:0000259" key="6">
    <source>
        <dbReference type="Pfam" id="PF02782"/>
    </source>
</evidence>
<sequence length="518" mass="56200">MTNQNYIIGVDIGTTSTKSVLFTEAGQVVGKALVTYPLYTPDVATAEQDPEEIFAAVVKTVGRLMADYVLNPSQVLGLCFGSAMHSLILVDAAGKPLTRSITWADNRSAGWEKRIKADMDGHAVYRRTGTLIHPMSPLVKLAWLRHEQPELFQQAARFISIKEYVFYRLLGRYVVDHAIATAMGLLNLETLDWDQGALAIAGVNPSSLSELVPTTAVLTGLKPAMAEAMGLRVETPLIAGASDGVLSNLGMGAISPGLVAVTVGTSGAVRAVVDRPITDPKERLFCYPLTEHHWVIGGAVNNGGIALRWVRDQLADAEVATAKRLGQDVYGLLTQMAGMVPPGSEGLLFHPYLMGERSPLWNANARASFFGLSVKHTKSHMVRSVLEGIVYNLYLVLKALEDFAGPATLIQATGGFAESPLWRQMMADIFNREVTIPEHYESSCLGAAVLGLYALGRVPSLEVVTTMIGETYRHQPIAEHVTVYKKVLPVFEHLTGVFEREYDAIAALQFQLAQATTP</sequence>
<dbReference type="PANTHER" id="PTHR43095">
    <property type="entry name" value="SUGAR KINASE"/>
    <property type="match status" value="1"/>
</dbReference>
<proteinExistence type="inferred from homology"/>
<gene>
    <name evidence="7" type="primary">gntK</name>
    <name evidence="7" type="ORF">DCF17_20845</name>
</gene>
<dbReference type="Proteomes" id="UP000249081">
    <property type="component" value="Unassembled WGS sequence"/>
</dbReference>
<dbReference type="InterPro" id="IPR018483">
    <property type="entry name" value="Carb_kinase_FGGY_CS"/>
</dbReference>
<dbReference type="CDD" id="cd07770">
    <property type="entry name" value="ASKHA_NBD_FGGY_GntK"/>
    <property type="match status" value="1"/>
</dbReference>
<dbReference type="InterPro" id="IPR006002">
    <property type="entry name" value="Gluconate_kinase"/>
</dbReference>
<dbReference type="NCBIfam" id="TIGR01314">
    <property type="entry name" value="gntK_FGGY"/>
    <property type="match status" value="1"/>
</dbReference>
<dbReference type="PROSITE" id="PS00445">
    <property type="entry name" value="FGGY_KINASES_2"/>
    <property type="match status" value="1"/>
</dbReference>
<dbReference type="PIRSF" id="PIRSF000538">
    <property type="entry name" value="GlpK"/>
    <property type="match status" value="1"/>
</dbReference>
<comment type="caution">
    <text evidence="7">The sequence shown here is derived from an EMBL/GenBank/DDBJ whole genome shotgun (WGS) entry which is preliminary data.</text>
</comment>
<evidence type="ECO:0000256" key="2">
    <source>
        <dbReference type="ARBA" id="ARBA00022679"/>
    </source>
</evidence>
<reference evidence="8" key="1">
    <citation type="submission" date="2018-04" db="EMBL/GenBank/DDBJ databases">
        <authorList>
            <person name="Cornet L."/>
        </authorList>
    </citation>
    <scope>NUCLEOTIDE SEQUENCE [LARGE SCALE GENOMIC DNA]</scope>
</reference>
<dbReference type="Pfam" id="PF02782">
    <property type="entry name" value="FGGY_C"/>
    <property type="match status" value="1"/>
</dbReference>
<evidence type="ECO:0000256" key="1">
    <source>
        <dbReference type="ARBA" id="ARBA00009156"/>
    </source>
</evidence>
<dbReference type="InterPro" id="IPR018484">
    <property type="entry name" value="FGGY_N"/>
</dbReference>
<evidence type="ECO:0000259" key="5">
    <source>
        <dbReference type="Pfam" id="PF00370"/>
    </source>
</evidence>
<evidence type="ECO:0000313" key="8">
    <source>
        <dbReference type="Proteomes" id="UP000249081"/>
    </source>
</evidence>
<dbReference type="InterPro" id="IPR043129">
    <property type="entry name" value="ATPase_NBD"/>
</dbReference>
<dbReference type="InterPro" id="IPR018485">
    <property type="entry name" value="FGGY_C"/>
</dbReference>
<dbReference type="GO" id="GO:0019521">
    <property type="term" value="P:D-gluconate metabolic process"/>
    <property type="evidence" value="ECO:0007669"/>
    <property type="project" value="InterPro"/>
</dbReference>
<organism evidence="7 8">
    <name type="scientific">Shackletoniella antarctica</name>
    <dbReference type="NCBI Taxonomy" id="268115"/>
    <lineage>
        <taxon>Bacteria</taxon>
        <taxon>Bacillati</taxon>
        <taxon>Cyanobacteriota</taxon>
        <taxon>Cyanophyceae</taxon>
        <taxon>Oculatellales</taxon>
        <taxon>Oculatellaceae</taxon>
        <taxon>Shackletoniella</taxon>
    </lineage>
</organism>
<dbReference type="AlphaFoldDB" id="A0A2W4VRV2"/>
<dbReference type="GO" id="GO:0046316">
    <property type="term" value="F:gluconokinase activity"/>
    <property type="evidence" value="ECO:0007669"/>
    <property type="project" value="InterPro"/>
</dbReference>
<comment type="similarity">
    <text evidence="1 4">Belongs to the FGGY kinase family.</text>
</comment>
<dbReference type="Gene3D" id="3.30.420.40">
    <property type="match status" value="2"/>
</dbReference>